<evidence type="ECO:0000313" key="2">
    <source>
        <dbReference type="Proteomes" id="UP000294927"/>
    </source>
</evidence>
<keyword evidence="2" id="KW-1185">Reference proteome</keyword>
<dbReference type="EMBL" id="SOCP01000024">
    <property type="protein sequence ID" value="TDV40079.1"/>
    <property type="molecule type" value="Genomic_DNA"/>
</dbReference>
<proteinExistence type="predicted"/>
<protein>
    <submittedName>
        <fullName evidence="1">Uncharacterized protein</fullName>
    </submittedName>
</protein>
<sequence length="180" mass="19995">MTVFPIGHYMGERHPESLHYVRVGLEHQTMTTDEFGVWVLSHQDSPQWSVEDVVRLASQAELPNAPESVERLLSAGLLAQATTPVDFTRAYRLYPLQVGLGNTPENPDEYAVGLPDQEPAVLSATAYELWQWSALAPTLWHTCEIRAKVSENPAEDEAAGVLADLRPILANSCGYLDVRR</sequence>
<dbReference type="RefSeq" id="WP_133908523.1">
    <property type="nucleotide sequence ID" value="NZ_SOCP01000024.1"/>
</dbReference>
<accession>A0A4R7UTW0</accession>
<organism evidence="1 2">
    <name type="scientific">Actinophytocola oryzae</name>
    <dbReference type="NCBI Taxonomy" id="502181"/>
    <lineage>
        <taxon>Bacteria</taxon>
        <taxon>Bacillati</taxon>
        <taxon>Actinomycetota</taxon>
        <taxon>Actinomycetes</taxon>
        <taxon>Pseudonocardiales</taxon>
        <taxon>Pseudonocardiaceae</taxon>
    </lineage>
</organism>
<dbReference type="OrthoDB" id="3692316at2"/>
<evidence type="ECO:0000313" key="1">
    <source>
        <dbReference type="EMBL" id="TDV40079.1"/>
    </source>
</evidence>
<reference evidence="1 2" key="1">
    <citation type="submission" date="2019-03" db="EMBL/GenBank/DDBJ databases">
        <title>Genomic Encyclopedia of Archaeal and Bacterial Type Strains, Phase II (KMG-II): from individual species to whole genera.</title>
        <authorList>
            <person name="Goeker M."/>
        </authorList>
    </citation>
    <scope>NUCLEOTIDE SEQUENCE [LARGE SCALE GENOMIC DNA]</scope>
    <source>
        <strain evidence="1 2">DSM 45499</strain>
    </source>
</reference>
<comment type="caution">
    <text evidence="1">The sequence shown here is derived from an EMBL/GenBank/DDBJ whole genome shotgun (WGS) entry which is preliminary data.</text>
</comment>
<dbReference type="AlphaFoldDB" id="A0A4R7UTW0"/>
<dbReference type="Proteomes" id="UP000294927">
    <property type="component" value="Unassembled WGS sequence"/>
</dbReference>
<gene>
    <name evidence="1" type="ORF">CLV71_12496</name>
</gene>
<name>A0A4R7UTW0_9PSEU</name>